<evidence type="ECO:0000313" key="11">
    <source>
        <dbReference type="EMBL" id="RMX07940.1"/>
    </source>
</evidence>
<keyword evidence="5" id="KW-0717">Septation</keyword>
<evidence type="ECO:0000256" key="1">
    <source>
        <dbReference type="ARBA" id="ARBA00004496"/>
    </source>
</evidence>
<feature type="compositionally biased region" description="Polar residues" evidence="10">
    <location>
        <begin position="92"/>
        <end position="104"/>
    </location>
</feature>
<dbReference type="Pfam" id="PF05164">
    <property type="entry name" value="ZapA"/>
    <property type="match status" value="1"/>
</dbReference>
<comment type="subcellular location">
    <subcellularLocation>
        <location evidence="1">Cytoplasm</location>
    </subcellularLocation>
</comment>
<evidence type="ECO:0000313" key="12">
    <source>
        <dbReference type="Proteomes" id="UP000278006"/>
    </source>
</evidence>
<dbReference type="SUPFAM" id="SSF102829">
    <property type="entry name" value="Cell division protein ZapA-like"/>
    <property type="match status" value="1"/>
</dbReference>
<comment type="subunit">
    <text evidence="8">Homodimer. Interacts with FtsZ.</text>
</comment>
<dbReference type="OrthoDB" id="5297208at2"/>
<evidence type="ECO:0000256" key="3">
    <source>
        <dbReference type="ARBA" id="ARBA00022490"/>
    </source>
</evidence>
<evidence type="ECO:0000256" key="5">
    <source>
        <dbReference type="ARBA" id="ARBA00023210"/>
    </source>
</evidence>
<keyword evidence="6" id="KW-0131">Cell cycle</keyword>
<dbReference type="GO" id="GO:0000917">
    <property type="term" value="P:division septum assembly"/>
    <property type="evidence" value="ECO:0007669"/>
    <property type="project" value="UniProtKB-KW"/>
</dbReference>
<dbReference type="Gene3D" id="3.30.160.880">
    <property type="entry name" value="Cell division protein ZapA protomer, N-terminal domain"/>
    <property type="match status" value="1"/>
</dbReference>
<comment type="caution">
    <text evidence="11">The sequence shown here is derived from an EMBL/GenBank/DDBJ whole genome shotgun (WGS) entry which is preliminary data.</text>
</comment>
<dbReference type="EMBL" id="RDQO01000001">
    <property type="protein sequence ID" value="RMX07940.1"/>
    <property type="molecule type" value="Genomic_DNA"/>
</dbReference>
<keyword evidence="12" id="KW-1185">Reference proteome</keyword>
<proteinExistence type="predicted"/>
<dbReference type="GO" id="GO:0005829">
    <property type="term" value="C:cytosol"/>
    <property type="evidence" value="ECO:0007669"/>
    <property type="project" value="TreeGrafter"/>
</dbReference>
<organism evidence="11 12">
    <name type="scientific">Corticibacter populi</name>
    <dbReference type="NCBI Taxonomy" id="1550736"/>
    <lineage>
        <taxon>Bacteria</taxon>
        <taxon>Pseudomonadati</taxon>
        <taxon>Pseudomonadota</taxon>
        <taxon>Betaproteobacteria</taxon>
        <taxon>Burkholderiales</taxon>
        <taxon>Comamonadaceae</taxon>
        <taxon>Corticibacter</taxon>
    </lineage>
</organism>
<keyword evidence="4 11" id="KW-0132">Cell division</keyword>
<gene>
    <name evidence="11" type="ORF">D8I35_02105</name>
</gene>
<dbReference type="PANTHER" id="PTHR34981:SF1">
    <property type="entry name" value="CELL DIVISION PROTEIN ZAPA"/>
    <property type="match status" value="1"/>
</dbReference>
<dbReference type="RefSeq" id="WP_122226063.1">
    <property type="nucleotide sequence ID" value="NZ_RDQO01000001.1"/>
</dbReference>
<dbReference type="PANTHER" id="PTHR34981">
    <property type="entry name" value="CELL DIVISION PROTEIN ZAPA"/>
    <property type="match status" value="1"/>
</dbReference>
<dbReference type="InterPro" id="IPR042233">
    <property type="entry name" value="Cell_div_ZapA_N"/>
</dbReference>
<comment type="function">
    <text evidence="7">Activator of cell division through the inhibition of FtsZ GTPase activity, therefore promoting FtsZ assembly into bundles of protofilaments necessary for the formation of the division Z ring. It is recruited early at mid-cell but it is not essential for cell division.</text>
</comment>
<dbReference type="GO" id="GO:0032153">
    <property type="term" value="C:cell division site"/>
    <property type="evidence" value="ECO:0007669"/>
    <property type="project" value="TreeGrafter"/>
</dbReference>
<dbReference type="GO" id="GO:0030428">
    <property type="term" value="C:cell septum"/>
    <property type="evidence" value="ECO:0007669"/>
    <property type="project" value="TreeGrafter"/>
</dbReference>
<dbReference type="GO" id="GO:0043093">
    <property type="term" value="P:FtsZ-dependent cytokinesis"/>
    <property type="evidence" value="ECO:0007669"/>
    <property type="project" value="TreeGrafter"/>
</dbReference>
<name>A0A3M6QY46_9BURK</name>
<protein>
    <recommendedName>
        <fullName evidence="2">Cell division protein ZapA</fullName>
    </recommendedName>
    <alternativeName>
        <fullName evidence="9">Z ring-associated protein ZapA</fullName>
    </alternativeName>
</protein>
<evidence type="ECO:0000256" key="10">
    <source>
        <dbReference type="SAM" id="MobiDB-lite"/>
    </source>
</evidence>
<keyword evidence="3" id="KW-0963">Cytoplasm</keyword>
<feature type="region of interest" description="Disordered" evidence="10">
    <location>
        <begin position="83"/>
        <end position="104"/>
    </location>
</feature>
<evidence type="ECO:0000256" key="2">
    <source>
        <dbReference type="ARBA" id="ARBA00015195"/>
    </source>
</evidence>
<evidence type="ECO:0000256" key="6">
    <source>
        <dbReference type="ARBA" id="ARBA00023306"/>
    </source>
</evidence>
<evidence type="ECO:0000256" key="8">
    <source>
        <dbReference type="ARBA" id="ARBA00026068"/>
    </source>
</evidence>
<dbReference type="InterPro" id="IPR036192">
    <property type="entry name" value="Cell_div_ZapA-like_sf"/>
</dbReference>
<dbReference type="InterPro" id="IPR007838">
    <property type="entry name" value="Cell_div_ZapA-like"/>
</dbReference>
<evidence type="ECO:0000256" key="9">
    <source>
        <dbReference type="ARBA" id="ARBA00033158"/>
    </source>
</evidence>
<sequence>MNQVEVKILQQSYLLACKDGQEQRLLQAVRRVDEAMTRIHDAGKVRARERIAVLAALNLAFELDDLRDELADLQAQVQNPATGIAFAGDPTGTGTSANPQAPSPELQQTLEGLIAKIDHALQPDATNP</sequence>
<reference evidence="11 12" key="1">
    <citation type="submission" date="2018-10" db="EMBL/GenBank/DDBJ databases">
        <title>Draft genome of Cortibacter populi DSM10536.</title>
        <authorList>
            <person name="Bernier A.-M."/>
            <person name="Bernard K."/>
        </authorList>
    </citation>
    <scope>NUCLEOTIDE SEQUENCE [LARGE SCALE GENOMIC DNA]</scope>
    <source>
        <strain evidence="11 12">DSM 105136</strain>
    </source>
</reference>
<evidence type="ECO:0000256" key="4">
    <source>
        <dbReference type="ARBA" id="ARBA00022618"/>
    </source>
</evidence>
<accession>A0A3M6QY46</accession>
<evidence type="ECO:0000256" key="7">
    <source>
        <dbReference type="ARBA" id="ARBA00024910"/>
    </source>
</evidence>
<dbReference type="Proteomes" id="UP000278006">
    <property type="component" value="Unassembled WGS sequence"/>
</dbReference>
<dbReference type="GO" id="GO:0000921">
    <property type="term" value="P:septin ring assembly"/>
    <property type="evidence" value="ECO:0007669"/>
    <property type="project" value="TreeGrafter"/>
</dbReference>
<dbReference type="AlphaFoldDB" id="A0A3M6QY46"/>